<dbReference type="InterPro" id="IPR049713">
    <property type="entry name" value="Pr6Pr-like"/>
</dbReference>
<gene>
    <name evidence="2" type="ORF">KFK14_17235</name>
</gene>
<dbReference type="NCBIfam" id="NF038065">
    <property type="entry name" value="Pr6Pr"/>
    <property type="match status" value="1"/>
</dbReference>
<keyword evidence="1" id="KW-1133">Transmembrane helix</keyword>
<keyword evidence="3" id="KW-1185">Reference proteome</keyword>
<feature type="transmembrane region" description="Helical" evidence="1">
    <location>
        <begin position="168"/>
        <end position="189"/>
    </location>
</feature>
<evidence type="ECO:0000256" key="1">
    <source>
        <dbReference type="SAM" id="Phobius"/>
    </source>
</evidence>
<dbReference type="KEGG" id="spph:KFK14_17235"/>
<sequence length="199" mass="21268">MPRLAAAGVAVIAWAGLSIQFAATFGQNGSAAQTLWILLRFFTVTTNLLVAILFTALAVGRAVSPRMITGVMLAIMLVGIVYMLLLRGLLELSGGALLADMLLHKVTPVLVPLWWLAFASKGASQRTDPLLWAIFPALYLPYALARGLSGDGYAYPFINVAKLGWTQVAINCTAIAAGFILAGYAVLWVDRAMARTSVR</sequence>
<dbReference type="AlphaFoldDB" id="A0A975Q461"/>
<accession>A0A975Q461</accession>
<feature type="transmembrane region" description="Helical" evidence="1">
    <location>
        <begin position="130"/>
        <end position="148"/>
    </location>
</feature>
<dbReference type="EMBL" id="CP073910">
    <property type="protein sequence ID" value="QUT08322.1"/>
    <property type="molecule type" value="Genomic_DNA"/>
</dbReference>
<organism evidence="2 3">
    <name type="scientific">Sphingobium phenoxybenzoativorans</name>
    <dbReference type="NCBI Taxonomy" id="1592790"/>
    <lineage>
        <taxon>Bacteria</taxon>
        <taxon>Pseudomonadati</taxon>
        <taxon>Pseudomonadota</taxon>
        <taxon>Alphaproteobacteria</taxon>
        <taxon>Sphingomonadales</taxon>
        <taxon>Sphingomonadaceae</taxon>
        <taxon>Sphingobium</taxon>
    </lineage>
</organism>
<evidence type="ECO:0000313" key="2">
    <source>
        <dbReference type="EMBL" id="QUT08322.1"/>
    </source>
</evidence>
<dbReference type="Proteomes" id="UP000681425">
    <property type="component" value="Chromosome"/>
</dbReference>
<protein>
    <submittedName>
        <fullName evidence="2">Pr6Pr family membrane protein</fullName>
    </submittedName>
</protein>
<evidence type="ECO:0000313" key="3">
    <source>
        <dbReference type="Proteomes" id="UP000681425"/>
    </source>
</evidence>
<feature type="transmembrane region" description="Helical" evidence="1">
    <location>
        <begin position="71"/>
        <end position="90"/>
    </location>
</feature>
<reference evidence="2" key="1">
    <citation type="submission" date="2021-04" db="EMBL/GenBank/DDBJ databases">
        <title>Isolation of p-tert-butylphenol degrading bacteria Sphingobium phenoxybenzoativorans Tas13 from active sludge.</title>
        <authorList>
            <person name="Li Y."/>
        </authorList>
    </citation>
    <scope>NUCLEOTIDE SEQUENCE</scope>
    <source>
        <strain evidence="2">Tas13</strain>
    </source>
</reference>
<feature type="transmembrane region" description="Helical" evidence="1">
    <location>
        <begin position="96"/>
        <end position="118"/>
    </location>
</feature>
<keyword evidence="1" id="KW-0812">Transmembrane</keyword>
<name>A0A975Q461_9SPHN</name>
<feature type="transmembrane region" description="Helical" evidence="1">
    <location>
        <begin position="38"/>
        <end position="59"/>
    </location>
</feature>
<keyword evidence="1" id="KW-0472">Membrane</keyword>
<proteinExistence type="predicted"/>